<evidence type="ECO:0000259" key="8">
    <source>
        <dbReference type="Pfam" id="PF01545"/>
    </source>
</evidence>
<feature type="domain" description="Cation efflux protein cytoplasmic" evidence="9">
    <location>
        <begin position="213"/>
        <end position="288"/>
    </location>
</feature>
<evidence type="ECO:0000256" key="3">
    <source>
        <dbReference type="ARBA" id="ARBA00022448"/>
    </source>
</evidence>
<dbReference type="InterPro" id="IPR027470">
    <property type="entry name" value="Cation_efflux_CTD"/>
</dbReference>
<dbReference type="AlphaFoldDB" id="A0A841GTU9"/>
<dbReference type="InterPro" id="IPR058533">
    <property type="entry name" value="Cation_efflux_TM"/>
</dbReference>
<reference evidence="10 11" key="1">
    <citation type="submission" date="2020-08" db="EMBL/GenBank/DDBJ databases">
        <title>Genomic Encyclopedia of Type Strains, Phase IV (KMG-IV): sequencing the most valuable type-strain genomes for metagenomic binning, comparative biology and taxonomic classification.</title>
        <authorList>
            <person name="Goeker M."/>
        </authorList>
    </citation>
    <scope>NUCLEOTIDE SEQUENCE [LARGE SCALE GENOMIC DNA]</scope>
    <source>
        <strain evidence="10 11">DSM 13481</strain>
    </source>
</reference>
<dbReference type="Gene3D" id="1.20.1510.10">
    <property type="entry name" value="Cation efflux protein transmembrane domain"/>
    <property type="match status" value="1"/>
</dbReference>
<dbReference type="FunFam" id="1.20.1510.10:FF:000006">
    <property type="entry name" value="Divalent cation efflux transporter"/>
    <property type="match status" value="1"/>
</dbReference>
<feature type="transmembrane region" description="Helical" evidence="7">
    <location>
        <begin position="7"/>
        <end position="30"/>
    </location>
</feature>
<dbReference type="InterPro" id="IPR036837">
    <property type="entry name" value="Cation_efflux_CTD_sf"/>
</dbReference>
<comment type="caution">
    <text evidence="10">The sequence shown here is derived from an EMBL/GenBank/DDBJ whole genome shotgun (WGS) entry which is preliminary data.</text>
</comment>
<dbReference type="InterPro" id="IPR050291">
    <property type="entry name" value="CDF_Transporter"/>
</dbReference>
<dbReference type="InterPro" id="IPR027469">
    <property type="entry name" value="Cation_efflux_TMD_sf"/>
</dbReference>
<comment type="subcellular location">
    <subcellularLocation>
        <location evidence="1">Membrane</location>
        <topology evidence="1">Multi-pass membrane protein</topology>
    </subcellularLocation>
</comment>
<dbReference type="GO" id="GO:0008324">
    <property type="term" value="F:monoatomic cation transmembrane transporter activity"/>
    <property type="evidence" value="ECO:0007669"/>
    <property type="project" value="InterPro"/>
</dbReference>
<dbReference type="PANTHER" id="PTHR43840:SF50">
    <property type="entry name" value="MANGANESE EFFLUX SYSTEM PROTEIN MNES"/>
    <property type="match status" value="1"/>
</dbReference>
<dbReference type="GO" id="GO:0016020">
    <property type="term" value="C:membrane"/>
    <property type="evidence" value="ECO:0007669"/>
    <property type="project" value="UniProtKB-SubCell"/>
</dbReference>
<dbReference type="RefSeq" id="WP_184620011.1">
    <property type="nucleotide sequence ID" value="NZ_JACHEX010000008.1"/>
</dbReference>
<evidence type="ECO:0000313" key="10">
    <source>
        <dbReference type="EMBL" id="MBB6063439.1"/>
    </source>
</evidence>
<dbReference type="NCBIfam" id="TIGR01297">
    <property type="entry name" value="CDF"/>
    <property type="match status" value="1"/>
</dbReference>
<evidence type="ECO:0000313" key="11">
    <source>
        <dbReference type="Proteomes" id="UP000555828"/>
    </source>
</evidence>
<dbReference type="PANTHER" id="PTHR43840">
    <property type="entry name" value="MITOCHONDRIAL METAL TRANSPORTER 1-RELATED"/>
    <property type="match status" value="1"/>
</dbReference>
<keyword evidence="4 7" id="KW-0812">Transmembrane</keyword>
<dbReference type="EMBL" id="JACHEX010000008">
    <property type="protein sequence ID" value="MBB6063439.1"/>
    <property type="molecule type" value="Genomic_DNA"/>
</dbReference>
<feature type="transmembrane region" description="Helical" evidence="7">
    <location>
        <begin position="77"/>
        <end position="95"/>
    </location>
</feature>
<evidence type="ECO:0000256" key="5">
    <source>
        <dbReference type="ARBA" id="ARBA00022989"/>
    </source>
</evidence>
<evidence type="ECO:0000256" key="1">
    <source>
        <dbReference type="ARBA" id="ARBA00004141"/>
    </source>
</evidence>
<feature type="transmembrane region" description="Helical" evidence="7">
    <location>
        <begin position="154"/>
        <end position="172"/>
    </location>
</feature>
<dbReference type="Pfam" id="PF01545">
    <property type="entry name" value="Cation_efflux"/>
    <property type="match status" value="1"/>
</dbReference>
<sequence>MEKNIKIVTSIAVVVNTFLAALKVIIGFLFNSMAVLADGIDSATDILTASIVYFATRLSSKPPDKLHPYGHRKIENIGAKIISFIVFYAGISLLIESVKRLVTHNYNLIQGIIPITVTLISVIFKTFLFIIEYRIGKKYNRPSLIAEALNMRNDILLSSIVLFGILLNKIGLSFMDPLVGMIMSVIIIKVAFEIFNENAVALLDGINKNEEWIYDEIINICNECKGVENPHKIRIRKIGECFDIDMDIEVDPKMNVEESHELTLCIKDRIKKLLNDKVFDVVIHVEPYQNVENEPYGIGGENEK</sequence>
<keyword evidence="6 7" id="KW-0472">Membrane</keyword>
<feature type="transmembrane region" description="Helical" evidence="7">
    <location>
        <begin position="36"/>
        <end position="56"/>
    </location>
</feature>
<proteinExistence type="inferred from homology"/>
<evidence type="ECO:0000256" key="7">
    <source>
        <dbReference type="SAM" id="Phobius"/>
    </source>
</evidence>
<evidence type="ECO:0000259" key="9">
    <source>
        <dbReference type="Pfam" id="PF16916"/>
    </source>
</evidence>
<name>A0A841GTU9_9BACT</name>
<gene>
    <name evidence="10" type="ORF">HNP65_001910</name>
</gene>
<evidence type="ECO:0000256" key="6">
    <source>
        <dbReference type="ARBA" id="ARBA00023136"/>
    </source>
</evidence>
<dbReference type="Pfam" id="PF16916">
    <property type="entry name" value="ZT_dimer"/>
    <property type="match status" value="1"/>
</dbReference>
<feature type="transmembrane region" description="Helical" evidence="7">
    <location>
        <begin position="107"/>
        <end position="133"/>
    </location>
</feature>
<keyword evidence="5 7" id="KW-1133">Transmembrane helix</keyword>
<comment type="similarity">
    <text evidence="2">Belongs to the cation diffusion facilitator (CDF) transporter (TC 2.A.4) family.</text>
</comment>
<organism evidence="10 11">
    <name type="scientific">Thermosipho japonicus</name>
    <dbReference type="NCBI Taxonomy" id="90323"/>
    <lineage>
        <taxon>Bacteria</taxon>
        <taxon>Thermotogati</taxon>
        <taxon>Thermotogota</taxon>
        <taxon>Thermotogae</taxon>
        <taxon>Thermotogales</taxon>
        <taxon>Fervidobacteriaceae</taxon>
        <taxon>Thermosipho</taxon>
    </lineage>
</organism>
<evidence type="ECO:0000256" key="4">
    <source>
        <dbReference type="ARBA" id="ARBA00022692"/>
    </source>
</evidence>
<dbReference type="SUPFAM" id="SSF161111">
    <property type="entry name" value="Cation efflux protein transmembrane domain-like"/>
    <property type="match status" value="1"/>
</dbReference>
<dbReference type="Proteomes" id="UP000555828">
    <property type="component" value="Unassembled WGS sequence"/>
</dbReference>
<dbReference type="SUPFAM" id="SSF160240">
    <property type="entry name" value="Cation efflux protein cytoplasmic domain-like"/>
    <property type="match status" value="1"/>
</dbReference>
<protein>
    <submittedName>
        <fullName evidence="10">Cation diffusion facilitator family transporter</fullName>
    </submittedName>
</protein>
<evidence type="ECO:0000256" key="2">
    <source>
        <dbReference type="ARBA" id="ARBA00008114"/>
    </source>
</evidence>
<dbReference type="Gene3D" id="3.30.70.1350">
    <property type="entry name" value="Cation efflux protein, cytoplasmic domain"/>
    <property type="match status" value="1"/>
</dbReference>
<keyword evidence="11" id="KW-1185">Reference proteome</keyword>
<keyword evidence="3" id="KW-0813">Transport</keyword>
<feature type="domain" description="Cation efflux protein transmembrane" evidence="8">
    <location>
        <begin position="11"/>
        <end position="203"/>
    </location>
</feature>
<accession>A0A841GTU9</accession>
<dbReference type="InterPro" id="IPR002524">
    <property type="entry name" value="Cation_efflux"/>
</dbReference>